<organism evidence="5 6">
    <name type="scientific">Frankia umida</name>
    <dbReference type="NCBI Taxonomy" id="573489"/>
    <lineage>
        <taxon>Bacteria</taxon>
        <taxon>Bacillati</taxon>
        <taxon>Actinomycetota</taxon>
        <taxon>Actinomycetes</taxon>
        <taxon>Frankiales</taxon>
        <taxon>Frankiaceae</taxon>
        <taxon>Frankia</taxon>
    </lineage>
</organism>
<keyword evidence="2 5" id="KW-0808">Transferase</keyword>
<comment type="caution">
    <text evidence="5">The sequence shown here is derived from an EMBL/GenBank/DDBJ whole genome shotgun (WGS) entry which is preliminary data.</text>
</comment>
<accession>A0ABT0K2H9</accession>
<dbReference type="GO" id="GO:0016757">
    <property type="term" value="F:glycosyltransferase activity"/>
    <property type="evidence" value="ECO:0007669"/>
    <property type="project" value="UniProtKB-KW"/>
</dbReference>
<protein>
    <submittedName>
        <fullName evidence="5">Glycosyltransferase</fullName>
        <ecNumber evidence="5">2.4.-.-</ecNumber>
    </submittedName>
</protein>
<dbReference type="Proteomes" id="UP001201873">
    <property type="component" value="Unassembled WGS sequence"/>
</dbReference>
<feature type="domain" description="Glycosyl transferase family 1" evidence="3">
    <location>
        <begin position="246"/>
        <end position="397"/>
    </location>
</feature>
<keyword evidence="1 5" id="KW-0328">Glycosyltransferase</keyword>
<dbReference type="EMBL" id="JALKFT010000024">
    <property type="protein sequence ID" value="MCK9877997.1"/>
    <property type="molecule type" value="Genomic_DNA"/>
</dbReference>
<dbReference type="CDD" id="cd03809">
    <property type="entry name" value="GT4_MtfB-like"/>
    <property type="match status" value="1"/>
</dbReference>
<dbReference type="RefSeq" id="WP_248826148.1">
    <property type="nucleotide sequence ID" value="NZ_JALKFT010000024.1"/>
</dbReference>
<dbReference type="InterPro" id="IPR028098">
    <property type="entry name" value="Glyco_trans_4-like_N"/>
</dbReference>
<evidence type="ECO:0000259" key="3">
    <source>
        <dbReference type="Pfam" id="PF00534"/>
    </source>
</evidence>
<evidence type="ECO:0000259" key="4">
    <source>
        <dbReference type="Pfam" id="PF13439"/>
    </source>
</evidence>
<gene>
    <name evidence="5" type="ORF">MXD59_19845</name>
</gene>
<dbReference type="Pfam" id="PF00534">
    <property type="entry name" value="Glycos_transf_1"/>
    <property type="match status" value="1"/>
</dbReference>
<feature type="domain" description="Glycosyltransferase subfamily 4-like N-terminal" evidence="4">
    <location>
        <begin position="149"/>
        <end position="221"/>
    </location>
</feature>
<dbReference type="InterPro" id="IPR001296">
    <property type="entry name" value="Glyco_trans_1"/>
</dbReference>
<keyword evidence="6" id="KW-1185">Reference proteome</keyword>
<dbReference type="EC" id="2.4.-.-" evidence="5"/>
<evidence type="ECO:0000256" key="1">
    <source>
        <dbReference type="ARBA" id="ARBA00022676"/>
    </source>
</evidence>
<evidence type="ECO:0000313" key="6">
    <source>
        <dbReference type="Proteomes" id="UP001201873"/>
    </source>
</evidence>
<evidence type="ECO:0000256" key="2">
    <source>
        <dbReference type="ARBA" id="ARBA00022679"/>
    </source>
</evidence>
<reference evidence="5 6" key="1">
    <citation type="submission" date="2022-04" db="EMBL/GenBank/DDBJ databases">
        <title>Genome diversity in the genus Frankia.</title>
        <authorList>
            <person name="Carlos-Shanley C."/>
            <person name="Hahn D."/>
        </authorList>
    </citation>
    <scope>NUCLEOTIDE SEQUENCE [LARGE SCALE GENOMIC DNA]</scope>
    <source>
        <strain evidence="5 6">Ag45/Mut15</strain>
    </source>
</reference>
<dbReference type="PANTHER" id="PTHR46401:SF2">
    <property type="entry name" value="GLYCOSYLTRANSFERASE WBBK-RELATED"/>
    <property type="match status" value="1"/>
</dbReference>
<proteinExistence type="predicted"/>
<name>A0ABT0K2H9_9ACTN</name>
<dbReference type="Pfam" id="PF13439">
    <property type="entry name" value="Glyco_transf_4"/>
    <property type="match status" value="1"/>
</dbReference>
<dbReference type="SUPFAM" id="SSF53756">
    <property type="entry name" value="UDP-Glycosyltransferase/glycogen phosphorylase"/>
    <property type="match status" value="1"/>
</dbReference>
<dbReference type="PANTHER" id="PTHR46401">
    <property type="entry name" value="GLYCOSYLTRANSFERASE WBBK-RELATED"/>
    <property type="match status" value="1"/>
</dbReference>
<sequence length="433" mass="44532">MRVGFVVEQLLAPVPGGTGRYSAELAAALARTAQPPDVVAGWCAAHRGFDAAALPGVLGPMRLPLPRRALAATWSRGVGPAPRGVDVLHAPTLLLPPAGGTSGQAVRLAAERMRGEPAGGGPGAEPSAAARRIRRSLLGTLADSLERAWPRPRLVVTIHDAVPWTHPETLTAHGARWHRQMGERAARLADAVVVPTLAVAAEISRHLPLDPQRLHVIGEGVTEAVVRVPADAEARAMRLGLPPAGGYLLTLATCEPRKGLDTALAALCHPDDPGLPLVHVGAPGWGGLDVRSEAARLGLAGDRVRTLGRISDEDLAVVLSRAGALLAPSRSEGFGLPVVEAMAHGVPVIVSAAPALVEVAGPAALVTGIGDVAALAAAVRRLVGDPALRARLSSTGQARAQMFTWNAAARETWALYGRVCGSPAVSVADDGPA</sequence>
<dbReference type="Gene3D" id="3.40.50.2000">
    <property type="entry name" value="Glycogen Phosphorylase B"/>
    <property type="match status" value="2"/>
</dbReference>
<evidence type="ECO:0000313" key="5">
    <source>
        <dbReference type="EMBL" id="MCK9877997.1"/>
    </source>
</evidence>